<feature type="transmembrane region" description="Helical" evidence="7">
    <location>
        <begin position="168"/>
        <end position="190"/>
    </location>
</feature>
<dbReference type="Pfam" id="PF07690">
    <property type="entry name" value="MFS_1"/>
    <property type="match status" value="1"/>
</dbReference>
<dbReference type="InterPro" id="IPR011701">
    <property type="entry name" value="MFS"/>
</dbReference>
<dbReference type="AlphaFoldDB" id="A0A7W7VE00"/>
<feature type="transmembrane region" description="Helical" evidence="7">
    <location>
        <begin position="336"/>
        <end position="353"/>
    </location>
</feature>
<accession>A0A7W7VE00</accession>
<evidence type="ECO:0000313" key="10">
    <source>
        <dbReference type="Proteomes" id="UP000520767"/>
    </source>
</evidence>
<proteinExistence type="predicted"/>
<dbReference type="Proteomes" id="UP000520767">
    <property type="component" value="Unassembled WGS sequence"/>
</dbReference>
<dbReference type="Gene3D" id="1.20.1720.10">
    <property type="entry name" value="Multidrug resistance protein D"/>
    <property type="match status" value="1"/>
</dbReference>
<evidence type="ECO:0000256" key="6">
    <source>
        <dbReference type="ARBA" id="ARBA00023136"/>
    </source>
</evidence>
<dbReference type="InterPro" id="IPR004638">
    <property type="entry name" value="EmrB-like"/>
</dbReference>
<feature type="transmembrane region" description="Helical" evidence="7">
    <location>
        <begin position="306"/>
        <end position="324"/>
    </location>
</feature>
<feature type="transmembrane region" description="Helical" evidence="7">
    <location>
        <begin position="409"/>
        <end position="426"/>
    </location>
</feature>
<feature type="transmembrane region" description="Helical" evidence="7">
    <location>
        <begin position="365"/>
        <end position="388"/>
    </location>
</feature>
<dbReference type="RefSeq" id="WP_184810727.1">
    <property type="nucleotide sequence ID" value="NZ_JACHJQ010000003.1"/>
</dbReference>
<dbReference type="GO" id="GO:0005886">
    <property type="term" value="C:plasma membrane"/>
    <property type="evidence" value="ECO:0007669"/>
    <property type="project" value="UniProtKB-SubCell"/>
</dbReference>
<keyword evidence="2" id="KW-0813">Transport</keyword>
<keyword evidence="3" id="KW-1003">Cell membrane</keyword>
<dbReference type="NCBIfam" id="TIGR00711">
    <property type="entry name" value="efflux_EmrB"/>
    <property type="match status" value="1"/>
</dbReference>
<dbReference type="PANTHER" id="PTHR42718:SF46">
    <property type="entry name" value="BLR6921 PROTEIN"/>
    <property type="match status" value="1"/>
</dbReference>
<protein>
    <submittedName>
        <fullName evidence="9">EmrB/QacA subfamily drug resistance transporter</fullName>
    </submittedName>
</protein>
<reference evidence="9 10" key="1">
    <citation type="submission" date="2020-08" db="EMBL/GenBank/DDBJ databases">
        <title>Genomic Encyclopedia of Type Strains, Phase III (KMG-III): the genomes of soil and plant-associated and newly described type strains.</title>
        <authorList>
            <person name="Whitman W."/>
        </authorList>
    </citation>
    <scope>NUCLEOTIDE SEQUENCE [LARGE SCALE GENOMIC DNA]</scope>
    <source>
        <strain evidence="9 10">CECT 8960</strain>
    </source>
</reference>
<evidence type="ECO:0000256" key="2">
    <source>
        <dbReference type="ARBA" id="ARBA00022448"/>
    </source>
</evidence>
<feature type="transmembrane region" description="Helical" evidence="7">
    <location>
        <begin position="271"/>
        <end position="294"/>
    </location>
</feature>
<evidence type="ECO:0000256" key="5">
    <source>
        <dbReference type="ARBA" id="ARBA00022989"/>
    </source>
</evidence>
<feature type="transmembrane region" description="Helical" evidence="7">
    <location>
        <begin position="81"/>
        <end position="100"/>
    </location>
</feature>
<name>A0A7W7VE00_9PSEU</name>
<evidence type="ECO:0000259" key="8">
    <source>
        <dbReference type="PROSITE" id="PS50850"/>
    </source>
</evidence>
<dbReference type="SUPFAM" id="SSF103473">
    <property type="entry name" value="MFS general substrate transporter"/>
    <property type="match status" value="1"/>
</dbReference>
<dbReference type="PANTHER" id="PTHR42718">
    <property type="entry name" value="MAJOR FACILITATOR SUPERFAMILY MULTIDRUG TRANSPORTER MFSC"/>
    <property type="match status" value="1"/>
</dbReference>
<evidence type="ECO:0000313" key="9">
    <source>
        <dbReference type="EMBL" id="MBB4906525.1"/>
    </source>
</evidence>
<feature type="domain" description="Major facilitator superfamily (MFS) profile" evidence="8">
    <location>
        <begin position="15"/>
        <end position="462"/>
    </location>
</feature>
<feature type="transmembrane region" description="Helical" evidence="7">
    <location>
        <begin position="202"/>
        <end position="222"/>
    </location>
</feature>
<dbReference type="PROSITE" id="PS50850">
    <property type="entry name" value="MFS"/>
    <property type="match status" value="1"/>
</dbReference>
<dbReference type="InterPro" id="IPR020846">
    <property type="entry name" value="MFS_dom"/>
</dbReference>
<comment type="caution">
    <text evidence="9">The sequence shown here is derived from an EMBL/GenBank/DDBJ whole genome shotgun (WGS) entry which is preliminary data.</text>
</comment>
<organism evidence="9 10">
    <name type="scientific">Actinophytocola algeriensis</name>
    <dbReference type="NCBI Taxonomy" id="1768010"/>
    <lineage>
        <taxon>Bacteria</taxon>
        <taxon>Bacillati</taxon>
        <taxon>Actinomycetota</taxon>
        <taxon>Actinomycetes</taxon>
        <taxon>Pseudonocardiales</taxon>
        <taxon>Pseudonocardiaceae</taxon>
    </lineage>
</organism>
<sequence length="474" mass="48644">MSQIVGQRRDSRWYALVVLCVGMLMIILDGTIVNVALPVIQADLGFTQSGLAWVVNAYLIPFGGLLLLAGRVGDLIGRKQMFLGGVAVFTVASLLCGLATSQGLLIAARFVQGVGGAMAAAVILGMIVTMFPEKREQARAIAVFSFVAAAGGSIGLLAGGVLTEAISWHWIFFVNVPIGLVAFALAIRTVPGERGIGLRSGADVVGAVLVTAGLMIGVYTIVKAADHGWVSGHTLGFGALSIALLAGFVVRQATVANPLLPLRILRDRNVAGANLIQVLMVAGMFGLFFLGALYLERVLGYDPLQIGLAFLPVAVGIGGLSLGASARVNARFGERPVLITALVLVAAGLLLFTRAPADADYLLDVFPSVALMGIGAGLAFPAMMTLAMSDATKDDSGVASGLVNTTQQVGGALGLSVLATLATSYTNESGDALGGYRLAFAVAGGLVAVAALLAVVVLRQPKAVREELVPVPVG</sequence>
<gene>
    <name evidence="9" type="ORF">FHR82_002745</name>
</gene>
<feature type="transmembrane region" description="Helical" evidence="7">
    <location>
        <begin position="12"/>
        <end position="39"/>
    </location>
</feature>
<dbReference type="EMBL" id="JACHJQ010000003">
    <property type="protein sequence ID" value="MBB4906525.1"/>
    <property type="molecule type" value="Genomic_DNA"/>
</dbReference>
<evidence type="ECO:0000256" key="1">
    <source>
        <dbReference type="ARBA" id="ARBA00004651"/>
    </source>
</evidence>
<dbReference type="PRINTS" id="PR01036">
    <property type="entry name" value="TCRTETB"/>
</dbReference>
<evidence type="ECO:0000256" key="3">
    <source>
        <dbReference type="ARBA" id="ARBA00022475"/>
    </source>
</evidence>
<dbReference type="GO" id="GO:0022857">
    <property type="term" value="F:transmembrane transporter activity"/>
    <property type="evidence" value="ECO:0007669"/>
    <property type="project" value="InterPro"/>
</dbReference>
<feature type="transmembrane region" description="Helical" evidence="7">
    <location>
        <begin position="106"/>
        <end position="128"/>
    </location>
</feature>
<keyword evidence="10" id="KW-1185">Reference proteome</keyword>
<feature type="transmembrane region" description="Helical" evidence="7">
    <location>
        <begin position="228"/>
        <end position="250"/>
    </location>
</feature>
<keyword evidence="4 7" id="KW-0812">Transmembrane</keyword>
<dbReference type="CDD" id="cd17321">
    <property type="entry name" value="MFS_MMR_MDR_like"/>
    <property type="match status" value="1"/>
</dbReference>
<feature type="transmembrane region" description="Helical" evidence="7">
    <location>
        <begin position="140"/>
        <end position="162"/>
    </location>
</feature>
<comment type="subcellular location">
    <subcellularLocation>
        <location evidence="1">Cell membrane</location>
        <topology evidence="1">Multi-pass membrane protein</topology>
    </subcellularLocation>
</comment>
<keyword evidence="5 7" id="KW-1133">Transmembrane helix</keyword>
<feature type="transmembrane region" description="Helical" evidence="7">
    <location>
        <begin position="51"/>
        <end position="69"/>
    </location>
</feature>
<evidence type="ECO:0000256" key="4">
    <source>
        <dbReference type="ARBA" id="ARBA00022692"/>
    </source>
</evidence>
<dbReference type="InterPro" id="IPR036259">
    <property type="entry name" value="MFS_trans_sf"/>
</dbReference>
<feature type="transmembrane region" description="Helical" evidence="7">
    <location>
        <begin position="438"/>
        <end position="458"/>
    </location>
</feature>
<evidence type="ECO:0000256" key="7">
    <source>
        <dbReference type="SAM" id="Phobius"/>
    </source>
</evidence>
<dbReference type="Gene3D" id="1.20.1250.20">
    <property type="entry name" value="MFS general substrate transporter like domains"/>
    <property type="match status" value="1"/>
</dbReference>
<keyword evidence="6 7" id="KW-0472">Membrane</keyword>